<evidence type="ECO:0000313" key="13">
    <source>
        <dbReference type="Proteomes" id="UP000054359"/>
    </source>
</evidence>
<keyword evidence="9" id="KW-0408">Iron</keyword>
<evidence type="ECO:0000256" key="1">
    <source>
        <dbReference type="ARBA" id="ARBA00001954"/>
    </source>
</evidence>
<dbReference type="PANTHER" id="PTHR10696:SF55">
    <property type="entry name" value="DIOXYGENASE, PUTATIVE-RELATED"/>
    <property type="match status" value="1"/>
</dbReference>
<feature type="domain" description="TauD/TfdA-like" evidence="10">
    <location>
        <begin position="178"/>
        <end position="428"/>
    </location>
</feature>
<dbReference type="PANTHER" id="PTHR10696">
    <property type="entry name" value="GAMMA-BUTYROBETAINE HYDROXYLASE-RELATED"/>
    <property type="match status" value="1"/>
</dbReference>
<comment type="similarity">
    <text evidence="4">Belongs to the gamma-BBH/TMLD family.</text>
</comment>
<comment type="cofactor">
    <cofactor evidence="2">
        <name>L-ascorbate</name>
        <dbReference type="ChEBI" id="CHEBI:38290"/>
    </cofactor>
</comment>
<keyword evidence="8" id="KW-0560">Oxidoreductase</keyword>
<accession>A0A087SX22</accession>
<dbReference type="OrthoDB" id="406634at2759"/>
<dbReference type="CDD" id="cd00250">
    <property type="entry name" value="CAS_like"/>
    <property type="match status" value="1"/>
</dbReference>
<keyword evidence="6" id="KW-0124">Carnitine biosynthesis</keyword>
<keyword evidence="7 12" id="KW-0223">Dioxygenase</keyword>
<dbReference type="InterPro" id="IPR050411">
    <property type="entry name" value="AlphaKG_dependent_hydroxylases"/>
</dbReference>
<keyword evidence="5" id="KW-0479">Metal-binding</keyword>
<dbReference type="EMBL" id="KK112345">
    <property type="protein sequence ID" value="KFM57411.1"/>
    <property type="molecule type" value="Genomic_DNA"/>
</dbReference>
<dbReference type="Proteomes" id="UP000054359">
    <property type="component" value="Unassembled WGS sequence"/>
</dbReference>
<evidence type="ECO:0000256" key="3">
    <source>
        <dbReference type="ARBA" id="ARBA00005022"/>
    </source>
</evidence>
<dbReference type="FunFam" id="3.30.2020.30:FF:000002">
    <property type="entry name" value="Putative gamma-butyrobetaine dioxygenase"/>
    <property type="match status" value="1"/>
</dbReference>
<dbReference type="GO" id="GO:0016706">
    <property type="term" value="F:2-oxoglutarate-dependent dioxygenase activity"/>
    <property type="evidence" value="ECO:0007669"/>
    <property type="project" value="UniProtKB-ARBA"/>
</dbReference>
<feature type="domain" description="Gamma-butyrobetaine hydroxylase-like N-terminal" evidence="11">
    <location>
        <begin position="64"/>
        <end position="147"/>
    </location>
</feature>
<dbReference type="InterPro" id="IPR042098">
    <property type="entry name" value="TauD-like_sf"/>
</dbReference>
<dbReference type="GO" id="GO:0045329">
    <property type="term" value="P:carnitine biosynthetic process"/>
    <property type="evidence" value="ECO:0007669"/>
    <property type="project" value="UniProtKB-UniPathway"/>
</dbReference>
<dbReference type="STRING" id="407821.A0A087SX22"/>
<evidence type="ECO:0000256" key="6">
    <source>
        <dbReference type="ARBA" id="ARBA00022873"/>
    </source>
</evidence>
<dbReference type="OMA" id="SHNMRYS"/>
<evidence type="ECO:0000256" key="4">
    <source>
        <dbReference type="ARBA" id="ARBA00008654"/>
    </source>
</evidence>
<evidence type="ECO:0000256" key="9">
    <source>
        <dbReference type="ARBA" id="ARBA00023004"/>
    </source>
</evidence>
<dbReference type="UniPathway" id="UPA00118"/>
<gene>
    <name evidence="12" type="ORF">X975_06789</name>
</gene>
<keyword evidence="13" id="KW-1185">Reference proteome</keyword>
<dbReference type="InterPro" id="IPR010376">
    <property type="entry name" value="GBBH-like_N"/>
</dbReference>
<dbReference type="Gene3D" id="3.30.2020.30">
    <property type="match status" value="1"/>
</dbReference>
<evidence type="ECO:0000256" key="7">
    <source>
        <dbReference type="ARBA" id="ARBA00022964"/>
    </source>
</evidence>
<dbReference type="InterPro" id="IPR003819">
    <property type="entry name" value="TauD/TfdA-like"/>
</dbReference>
<dbReference type="InterPro" id="IPR038492">
    <property type="entry name" value="GBBH-like_N_sf"/>
</dbReference>
<reference evidence="12 13" key="1">
    <citation type="submission" date="2013-11" db="EMBL/GenBank/DDBJ databases">
        <title>Genome sequencing of Stegodyphus mimosarum.</title>
        <authorList>
            <person name="Bechsgaard J."/>
        </authorList>
    </citation>
    <scope>NUCLEOTIDE SEQUENCE [LARGE SCALE GENOMIC DNA]</scope>
</reference>
<dbReference type="Pfam" id="PF02668">
    <property type="entry name" value="TauD"/>
    <property type="match status" value="1"/>
</dbReference>
<comment type="pathway">
    <text evidence="3">Amine and polyamine biosynthesis; carnitine biosynthesis.</text>
</comment>
<dbReference type="GO" id="GO:0005739">
    <property type="term" value="C:mitochondrion"/>
    <property type="evidence" value="ECO:0007669"/>
    <property type="project" value="TreeGrafter"/>
</dbReference>
<feature type="non-terminal residue" evidence="12">
    <location>
        <position position="448"/>
    </location>
</feature>
<dbReference type="Gene3D" id="3.60.130.10">
    <property type="entry name" value="Clavaminate synthase-like"/>
    <property type="match status" value="1"/>
</dbReference>
<proteinExistence type="inferred from homology"/>
<comment type="cofactor">
    <cofactor evidence="1">
        <name>Fe(2+)</name>
        <dbReference type="ChEBI" id="CHEBI:29033"/>
    </cofactor>
</comment>
<evidence type="ECO:0000259" key="10">
    <source>
        <dbReference type="Pfam" id="PF02668"/>
    </source>
</evidence>
<dbReference type="GO" id="GO:0046872">
    <property type="term" value="F:metal ion binding"/>
    <property type="evidence" value="ECO:0007669"/>
    <property type="project" value="UniProtKB-KW"/>
</dbReference>
<dbReference type="Pfam" id="PF06155">
    <property type="entry name" value="GBBH-like_N"/>
    <property type="match status" value="1"/>
</dbReference>
<evidence type="ECO:0000256" key="8">
    <source>
        <dbReference type="ARBA" id="ARBA00023002"/>
    </source>
</evidence>
<sequence length="448" mass="51687">MSLKSLCSLYQLGARQSLRGLGKPTNMKMKLLRDIHKTGYRTRATTAINPNFQPVSITKTFPTSHQSLKIGFEDNLASDFQYIWLRDNCQCDRCIHPVSRQKMLDTVSLDINIKPKSYHLTENGKLKIVWPDGDGEHVSFYDPQWLHKYGKGFELDSYDSVHDSLPPMVTWNGETIKKIMPEISYKEVMETEEGLKTWLEMIYKYGLAILRDVPCQKGEVIKVIERVAYIKKTKWGSSFDVLCEPVQNDPNHLAYTGMYLEHHTDMNYLEKSPGLQALHCLKANSSSDSDSIGGQSFFVDGFYIAKWLRKEHPASFHVLTSTLVEFKIYSHNMEYCNNQYVLCASKTGEMQEVHYNTRTMAPLKGPADAVQPFYEAYQLMGQKMREKESEFAFNLIPGDLVAFNNRRVLHGRTSFDPRRMSRHLEGCYGDIDEIITRYRSFLKSENLK</sequence>
<dbReference type="FunFam" id="3.60.130.10:FF:000001">
    <property type="entry name" value="Trimethyllysine dioxygenase, mitochondrial"/>
    <property type="match status" value="1"/>
</dbReference>
<protein>
    <submittedName>
        <fullName evidence="12">Gamma-butyrobetaine dioxygenase</fullName>
    </submittedName>
</protein>
<dbReference type="AlphaFoldDB" id="A0A087SX22"/>
<evidence type="ECO:0000313" key="12">
    <source>
        <dbReference type="EMBL" id="KFM57411.1"/>
    </source>
</evidence>
<evidence type="ECO:0000256" key="2">
    <source>
        <dbReference type="ARBA" id="ARBA00001961"/>
    </source>
</evidence>
<evidence type="ECO:0000259" key="11">
    <source>
        <dbReference type="Pfam" id="PF06155"/>
    </source>
</evidence>
<organism evidence="12 13">
    <name type="scientific">Stegodyphus mimosarum</name>
    <name type="common">African social velvet spider</name>
    <dbReference type="NCBI Taxonomy" id="407821"/>
    <lineage>
        <taxon>Eukaryota</taxon>
        <taxon>Metazoa</taxon>
        <taxon>Ecdysozoa</taxon>
        <taxon>Arthropoda</taxon>
        <taxon>Chelicerata</taxon>
        <taxon>Arachnida</taxon>
        <taxon>Araneae</taxon>
        <taxon>Araneomorphae</taxon>
        <taxon>Entelegynae</taxon>
        <taxon>Eresoidea</taxon>
        <taxon>Eresidae</taxon>
        <taxon>Stegodyphus</taxon>
    </lineage>
</organism>
<name>A0A087SX22_STEMI</name>
<evidence type="ECO:0000256" key="5">
    <source>
        <dbReference type="ARBA" id="ARBA00022723"/>
    </source>
</evidence>
<dbReference type="SUPFAM" id="SSF51197">
    <property type="entry name" value="Clavaminate synthase-like"/>
    <property type="match status" value="1"/>
</dbReference>